<comment type="subcellular location">
    <subcellularLocation>
        <location evidence="1">Membrane</location>
        <topology evidence="1">Multi-pass membrane protein</topology>
    </subcellularLocation>
</comment>
<dbReference type="OrthoDB" id="2446105at2"/>
<reference evidence="10" key="1">
    <citation type="submission" date="2017-01" db="EMBL/GenBank/DDBJ databases">
        <authorList>
            <person name="Varghese N."/>
            <person name="Submissions S."/>
        </authorList>
    </citation>
    <scope>NUCLEOTIDE SEQUENCE [LARGE SCALE GENOMIC DNA]</scope>
    <source>
        <strain evidence="10">MNA4</strain>
    </source>
</reference>
<feature type="transmembrane region" description="Helical" evidence="8">
    <location>
        <begin position="200"/>
        <end position="222"/>
    </location>
</feature>
<feature type="transmembrane region" description="Helical" evidence="8">
    <location>
        <begin position="312"/>
        <end position="332"/>
    </location>
</feature>
<dbReference type="Proteomes" id="UP000187550">
    <property type="component" value="Unassembled WGS sequence"/>
</dbReference>
<keyword evidence="5 8" id="KW-0812">Transmembrane</keyword>
<evidence type="ECO:0000256" key="7">
    <source>
        <dbReference type="ARBA" id="ARBA00023136"/>
    </source>
</evidence>
<feature type="transmembrane region" description="Helical" evidence="8">
    <location>
        <begin position="39"/>
        <end position="56"/>
    </location>
</feature>
<name>A0A1U7PPK5_9BACI</name>
<feature type="transmembrane region" description="Helical" evidence="8">
    <location>
        <begin position="68"/>
        <end position="90"/>
    </location>
</feature>
<accession>A0A1U7PPK5</accession>
<keyword evidence="4" id="KW-0309">Germination</keyword>
<evidence type="ECO:0000256" key="1">
    <source>
        <dbReference type="ARBA" id="ARBA00004141"/>
    </source>
</evidence>
<dbReference type="AlphaFoldDB" id="A0A1U7PPK5"/>
<evidence type="ECO:0000256" key="4">
    <source>
        <dbReference type="ARBA" id="ARBA00022544"/>
    </source>
</evidence>
<evidence type="ECO:0000256" key="8">
    <source>
        <dbReference type="SAM" id="Phobius"/>
    </source>
</evidence>
<keyword evidence="7 8" id="KW-0472">Membrane</keyword>
<feature type="transmembrane region" description="Helical" evidence="8">
    <location>
        <begin position="166"/>
        <end position="188"/>
    </location>
</feature>
<dbReference type="EMBL" id="FTPL01000002">
    <property type="protein sequence ID" value="SIT80693.1"/>
    <property type="molecule type" value="Genomic_DNA"/>
</dbReference>
<sequence>MKPVMAPVQMFLLLFLVQTGTFFINFPSLMIKAAGRDSWWLFFILGLLHFPHLWLFERFYRDFKWTKFISLLYGIYWFFAMVSITSYTVYTLNVYAFPKTPTVVVILLITLVLLSASTSKTSTSVNLGVLMLPLIGVFLIFLMMSINNLEWTNLFPVGHMTSKDLFRGFFAAQLPFGGMELYLLFRYLTAGKIGNAKLMIYSGIWLVFFMFMLILSLAFFSLKEFTMISEPIIYLLKSQEVTFAERLDLIFIYIWLAWSIISLCGIAFAIMRLMNIHRVKKPNYVAAFLCIPYIPLVWYTATKTGTELNGRILTYGHMVFAFILPLIVILFNRYKGRKEPAK</sequence>
<dbReference type="GO" id="GO:0016020">
    <property type="term" value="C:membrane"/>
    <property type="evidence" value="ECO:0007669"/>
    <property type="project" value="UniProtKB-SubCell"/>
</dbReference>
<proteinExistence type="inferred from homology"/>
<protein>
    <submittedName>
        <fullName evidence="9">Spore germination protein</fullName>
    </submittedName>
</protein>
<evidence type="ECO:0000256" key="5">
    <source>
        <dbReference type="ARBA" id="ARBA00022692"/>
    </source>
</evidence>
<dbReference type="PANTHER" id="PTHR34975">
    <property type="entry name" value="SPORE GERMINATION PROTEIN A2"/>
    <property type="match status" value="1"/>
</dbReference>
<feature type="transmembrane region" description="Helical" evidence="8">
    <location>
        <begin position="127"/>
        <end position="146"/>
    </location>
</feature>
<comment type="similarity">
    <text evidence="2">Belongs to the amino acid-polyamine-organocation (APC) superfamily. Spore germination protein (SGP) (TC 2.A.3.9) family.</text>
</comment>
<organism evidence="9 10">
    <name type="scientific">Edaphobacillus lindanitolerans</name>
    <dbReference type="NCBI Taxonomy" id="550447"/>
    <lineage>
        <taxon>Bacteria</taxon>
        <taxon>Bacillati</taxon>
        <taxon>Bacillota</taxon>
        <taxon>Bacilli</taxon>
        <taxon>Bacillales</taxon>
        <taxon>Bacillaceae</taxon>
        <taxon>Edaphobacillus</taxon>
    </lineage>
</organism>
<evidence type="ECO:0000313" key="10">
    <source>
        <dbReference type="Proteomes" id="UP000187550"/>
    </source>
</evidence>
<dbReference type="InterPro" id="IPR004761">
    <property type="entry name" value="Spore_GerAB"/>
</dbReference>
<dbReference type="STRING" id="550447.SAMN05428946_1339"/>
<gene>
    <name evidence="9" type="ORF">SAMN05428946_1339</name>
</gene>
<dbReference type="GO" id="GO:0009847">
    <property type="term" value="P:spore germination"/>
    <property type="evidence" value="ECO:0007669"/>
    <property type="project" value="InterPro"/>
</dbReference>
<dbReference type="Pfam" id="PF03845">
    <property type="entry name" value="Spore_permease"/>
    <property type="match status" value="1"/>
</dbReference>
<evidence type="ECO:0000256" key="3">
    <source>
        <dbReference type="ARBA" id="ARBA00022448"/>
    </source>
</evidence>
<keyword evidence="3" id="KW-0813">Transport</keyword>
<keyword evidence="10" id="KW-1185">Reference proteome</keyword>
<dbReference type="PANTHER" id="PTHR34975:SF2">
    <property type="entry name" value="SPORE GERMINATION PROTEIN A2"/>
    <property type="match status" value="1"/>
</dbReference>
<feature type="transmembrane region" description="Helical" evidence="8">
    <location>
        <begin position="283"/>
        <end position="300"/>
    </location>
</feature>
<evidence type="ECO:0000256" key="6">
    <source>
        <dbReference type="ARBA" id="ARBA00022989"/>
    </source>
</evidence>
<feature type="transmembrane region" description="Helical" evidence="8">
    <location>
        <begin position="96"/>
        <end position="115"/>
    </location>
</feature>
<evidence type="ECO:0000256" key="2">
    <source>
        <dbReference type="ARBA" id="ARBA00007998"/>
    </source>
</evidence>
<feature type="transmembrane region" description="Helical" evidence="8">
    <location>
        <begin position="250"/>
        <end position="271"/>
    </location>
</feature>
<evidence type="ECO:0000313" key="9">
    <source>
        <dbReference type="EMBL" id="SIT80693.1"/>
    </source>
</evidence>
<dbReference type="RefSeq" id="WP_076757622.1">
    <property type="nucleotide sequence ID" value="NZ_FTPL01000002.1"/>
</dbReference>
<keyword evidence="6 8" id="KW-1133">Transmembrane helix</keyword>